<name>A0A9D3TCV0_MEGAT</name>
<gene>
    <name evidence="1" type="ORF">MATL_G00080920</name>
</gene>
<proteinExistence type="predicted"/>
<dbReference type="AlphaFoldDB" id="A0A9D3TCV0"/>
<comment type="caution">
    <text evidence="1">The sequence shown here is derived from an EMBL/GenBank/DDBJ whole genome shotgun (WGS) entry which is preliminary data.</text>
</comment>
<accession>A0A9D3TCV0</accession>
<evidence type="ECO:0000313" key="1">
    <source>
        <dbReference type="EMBL" id="KAG7478477.1"/>
    </source>
</evidence>
<dbReference type="Proteomes" id="UP001046870">
    <property type="component" value="Chromosome 5"/>
</dbReference>
<keyword evidence="2" id="KW-1185">Reference proteome</keyword>
<sequence>MPKLVHVLVEALSWCCRGDRVTGPHPLLEAAGKPLLPAAVAGRCRLPVLDRIVLTLLSKRTSSQLREAEG</sequence>
<evidence type="ECO:0000313" key="2">
    <source>
        <dbReference type="Proteomes" id="UP001046870"/>
    </source>
</evidence>
<reference evidence="1" key="1">
    <citation type="submission" date="2021-01" db="EMBL/GenBank/DDBJ databases">
        <authorList>
            <person name="Zahm M."/>
            <person name="Roques C."/>
            <person name="Cabau C."/>
            <person name="Klopp C."/>
            <person name="Donnadieu C."/>
            <person name="Jouanno E."/>
            <person name="Lampietro C."/>
            <person name="Louis A."/>
            <person name="Herpin A."/>
            <person name="Echchiki A."/>
            <person name="Berthelot C."/>
            <person name="Parey E."/>
            <person name="Roest-Crollius H."/>
            <person name="Braasch I."/>
            <person name="Postlethwait J."/>
            <person name="Bobe J."/>
            <person name="Montfort J."/>
            <person name="Bouchez O."/>
            <person name="Begum T."/>
            <person name="Mejri S."/>
            <person name="Adams A."/>
            <person name="Chen W.-J."/>
            <person name="Guiguen Y."/>
        </authorList>
    </citation>
    <scope>NUCLEOTIDE SEQUENCE</scope>
    <source>
        <strain evidence="1">YG-15Mar2019-1</strain>
        <tissue evidence="1">Brain</tissue>
    </source>
</reference>
<protein>
    <submittedName>
        <fullName evidence="1">Uncharacterized protein</fullName>
    </submittedName>
</protein>
<dbReference type="EMBL" id="JAFDVH010000005">
    <property type="protein sequence ID" value="KAG7478477.1"/>
    <property type="molecule type" value="Genomic_DNA"/>
</dbReference>
<organism evidence="1 2">
    <name type="scientific">Megalops atlanticus</name>
    <name type="common">Tarpon</name>
    <name type="synonym">Clupea gigantea</name>
    <dbReference type="NCBI Taxonomy" id="7932"/>
    <lineage>
        <taxon>Eukaryota</taxon>
        <taxon>Metazoa</taxon>
        <taxon>Chordata</taxon>
        <taxon>Craniata</taxon>
        <taxon>Vertebrata</taxon>
        <taxon>Euteleostomi</taxon>
        <taxon>Actinopterygii</taxon>
        <taxon>Neopterygii</taxon>
        <taxon>Teleostei</taxon>
        <taxon>Elopiformes</taxon>
        <taxon>Megalopidae</taxon>
        <taxon>Megalops</taxon>
    </lineage>
</organism>